<dbReference type="GO" id="GO:0045943">
    <property type="term" value="P:positive regulation of transcription by RNA polymerase I"/>
    <property type="evidence" value="ECO:0007669"/>
    <property type="project" value="TreeGrafter"/>
</dbReference>
<evidence type="ECO:0000256" key="4">
    <source>
        <dbReference type="ARBA" id="ARBA00047984"/>
    </source>
</evidence>
<dbReference type="AlphaFoldDB" id="A0A368FP74"/>
<reference evidence="6 7" key="1">
    <citation type="submission" date="2014-10" db="EMBL/GenBank/DDBJ databases">
        <title>Draft genome of the hookworm Ancylostoma caninum.</title>
        <authorList>
            <person name="Mitreva M."/>
        </authorList>
    </citation>
    <scope>NUCLEOTIDE SEQUENCE [LARGE SCALE GENOMIC DNA]</scope>
    <source>
        <strain evidence="6 7">Baltimore</strain>
    </source>
</reference>
<keyword evidence="3" id="KW-0067">ATP-binding</keyword>
<keyword evidence="2" id="KW-0378">Hydrolase</keyword>
<dbReference type="SUPFAM" id="SSF52540">
    <property type="entry name" value="P-loop containing nucleoside triphosphate hydrolases"/>
    <property type="match status" value="1"/>
</dbReference>
<evidence type="ECO:0000256" key="1">
    <source>
        <dbReference type="ARBA" id="ARBA00012552"/>
    </source>
</evidence>
<comment type="caution">
    <text evidence="6">The sequence shown here is derived from an EMBL/GenBank/DDBJ whole genome shotgun (WGS) entry which is preliminary data.</text>
</comment>
<dbReference type="STRING" id="29170.A0A368FP74"/>
<sequence>MNVIHRNETVVLIGETGCGKSTQVSQFCVRMGHAENGFVGVTQPRRLAAVSLAHRVAWEMKSTLGQKVGYRVRFEKEMSESTKIVYLTDGILLREAIHDPLLKAYNTVIVDEAHERSLNTDILLNILRLCQRQRKESNLRLLRIVIMSATLEAKLFSTYFNNAPVYVIRGWTFPVEIFHAELNPENADYVYNTLVCIKDLHQEEPISDHFLVFLTGREEIETVARKLRELNKHFTAPIYPVPLFAAMSATSQMKAFEPPPEVCFWK</sequence>
<protein>
    <recommendedName>
        <fullName evidence="1">RNA helicase</fullName>
        <ecNumber evidence="1">3.6.4.13</ecNumber>
    </recommendedName>
</protein>
<dbReference type="InterPro" id="IPR014001">
    <property type="entry name" value="Helicase_ATP-bd"/>
</dbReference>
<dbReference type="OrthoDB" id="10253254at2759"/>
<dbReference type="GO" id="GO:0003725">
    <property type="term" value="F:double-stranded RNA binding"/>
    <property type="evidence" value="ECO:0007669"/>
    <property type="project" value="TreeGrafter"/>
</dbReference>
<evidence type="ECO:0000259" key="5">
    <source>
        <dbReference type="PROSITE" id="PS51192"/>
    </source>
</evidence>
<evidence type="ECO:0000313" key="6">
    <source>
        <dbReference type="EMBL" id="RCN34034.1"/>
    </source>
</evidence>
<keyword evidence="3" id="KW-0547">Nucleotide-binding</keyword>
<dbReference type="PROSITE" id="PS51192">
    <property type="entry name" value="HELICASE_ATP_BIND_1"/>
    <property type="match status" value="1"/>
</dbReference>
<dbReference type="EMBL" id="JOJR01000832">
    <property type="protein sequence ID" value="RCN34034.1"/>
    <property type="molecule type" value="Genomic_DNA"/>
</dbReference>
<keyword evidence="7" id="KW-1185">Reference proteome</keyword>
<proteinExistence type="predicted"/>
<dbReference type="InterPro" id="IPR027417">
    <property type="entry name" value="P-loop_NTPase"/>
</dbReference>
<accession>A0A368FP74</accession>
<dbReference type="PANTHER" id="PTHR18934:SF118">
    <property type="entry name" value="ATP-DEPENDENT RNA HELICASE DHX33"/>
    <property type="match status" value="1"/>
</dbReference>
<dbReference type="GO" id="GO:0016787">
    <property type="term" value="F:hydrolase activity"/>
    <property type="evidence" value="ECO:0007669"/>
    <property type="project" value="UniProtKB-KW"/>
</dbReference>
<evidence type="ECO:0000313" key="7">
    <source>
        <dbReference type="Proteomes" id="UP000252519"/>
    </source>
</evidence>
<organism evidence="6 7">
    <name type="scientific">Ancylostoma caninum</name>
    <name type="common">Dog hookworm</name>
    <dbReference type="NCBI Taxonomy" id="29170"/>
    <lineage>
        <taxon>Eukaryota</taxon>
        <taxon>Metazoa</taxon>
        <taxon>Ecdysozoa</taxon>
        <taxon>Nematoda</taxon>
        <taxon>Chromadorea</taxon>
        <taxon>Rhabditida</taxon>
        <taxon>Rhabditina</taxon>
        <taxon>Rhabditomorpha</taxon>
        <taxon>Strongyloidea</taxon>
        <taxon>Ancylostomatidae</taxon>
        <taxon>Ancylostomatinae</taxon>
        <taxon>Ancylostoma</taxon>
    </lineage>
</organism>
<comment type="catalytic activity">
    <reaction evidence="4">
        <text>ATP + H2O = ADP + phosphate + H(+)</text>
        <dbReference type="Rhea" id="RHEA:13065"/>
        <dbReference type="ChEBI" id="CHEBI:15377"/>
        <dbReference type="ChEBI" id="CHEBI:15378"/>
        <dbReference type="ChEBI" id="CHEBI:30616"/>
        <dbReference type="ChEBI" id="CHEBI:43474"/>
        <dbReference type="ChEBI" id="CHEBI:456216"/>
        <dbReference type="EC" id="3.6.4.13"/>
    </reaction>
</comment>
<dbReference type="GO" id="GO:0003724">
    <property type="term" value="F:RNA helicase activity"/>
    <property type="evidence" value="ECO:0007669"/>
    <property type="project" value="UniProtKB-EC"/>
</dbReference>
<dbReference type="InterPro" id="IPR011545">
    <property type="entry name" value="DEAD/DEAH_box_helicase_dom"/>
</dbReference>
<dbReference type="SMART" id="SM00487">
    <property type="entry name" value="DEXDc"/>
    <property type="match status" value="1"/>
</dbReference>
<gene>
    <name evidence="6" type="ORF">ANCCAN_20121</name>
</gene>
<dbReference type="GO" id="GO:0005730">
    <property type="term" value="C:nucleolus"/>
    <property type="evidence" value="ECO:0007669"/>
    <property type="project" value="TreeGrafter"/>
</dbReference>
<feature type="domain" description="Helicase ATP-binding" evidence="5">
    <location>
        <begin position="1"/>
        <end position="169"/>
    </location>
</feature>
<dbReference type="GO" id="GO:0005524">
    <property type="term" value="F:ATP binding"/>
    <property type="evidence" value="ECO:0007669"/>
    <property type="project" value="InterPro"/>
</dbReference>
<dbReference type="PANTHER" id="PTHR18934">
    <property type="entry name" value="ATP-DEPENDENT RNA HELICASE"/>
    <property type="match status" value="1"/>
</dbReference>
<keyword evidence="3" id="KW-0347">Helicase</keyword>
<dbReference type="Pfam" id="PF00270">
    <property type="entry name" value="DEAD"/>
    <property type="match status" value="1"/>
</dbReference>
<name>A0A368FP74_ANCCA</name>
<evidence type="ECO:0000256" key="3">
    <source>
        <dbReference type="ARBA" id="ARBA00022806"/>
    </source>
</evidence>
<dbReference type="Gene3D" id="3.40.50.300">
    <property type="entry name" value="P-loop containing nucleotide triphosphate hydrolases"/>
    <property type="match status" value="2"/>
</dbReference>
<evidence type="ECO:0000256" key="2">
    <source>
        <dbReference type="ARBA" id="ARBA00022801"/>
    </source>
</evidence>
<dbReference type="EC" id="3.6.4.13" evidence="1"/>
<dbReference type="Proteomes" id="UP000252519">
    <property type="component" value="Unassembled WGS sequence"/>
</dbReference>